<comment type="catalytic activity">
    <reaction evidence="1">
        <text>ATP + protein L-histidine = ADP + protein N-phospho-L-histidine.</text>
        <dbReference type="EC" id="2.7.13.3"/>
    </reaction>
</comment>
<feature type="transmembrane region" description="Helical" evidence="4">
    <location>
        <begin position="102"/>
        <end position="118"/>
    </location>
</feature>
<evidence type="ECO:0000256" key="2">
    <source>
        <dbReference type="ARBA" id="ARBA00012438"/>
    </source>
</evidence>
<proteinExistence type="predicted"/>
<dbReference type="SUPFAM" id="SSF55874">
    <property type="entry name" value="ATPase domain of HSP90 chaperone/DNA topoisomerase II/histidine kinase"/>
    <property type="match status" value="1"/>
</dbReference>
<dbReference type="InterPro" id="IPR005467">
    <property type="entry name" value="His_kinase_dom"/>
</dbReference>
<dbReference type="SUPFAM" id="SSF47384">
    <property type="entry name" value="Homodimeric domain of signal transducing histidine kinase"/>
    <property type="match status" value="1"/>
</dbReference>
<feature type="transmembrane region" description="Helical" evidence="4">
    <location>
        <begin position="23"/>
        <end position="41"/>
    </location>
</feature>
<evidence type="ECO:0000256" key="1">
    <source>
        <dbReference type="ARBA" id="ARBA00000085"/>
    </source>
</evidence>
<keyword evidence="3" id="KW-0597">Phosphoprotein</keyword>
<dbReference type="PRINTS" id="PR00344">
    <property type="entry name" value="BCTRLSENSOR"/>
</dbReference>
<gene>
    <name evidence="6" type="ORF">E5L68_013420</name>
</gene>
<sequence>MLLRNLWEWLRGPRDRFNLEERLINSVGILSACTLCIFIAYNLFVVVLPELALATAITLFLQLFLFYQSRFCNRFKLAKHGFTLCSYIFLVINYYYSSGVNGPVLFSFFVILIIILVINQKQNYLHWLLHCLVVVGLLTYEYYYGIVNIYSSTAERFFDIACICCIMLSFTFILIKMVLKSFNRERRLAHERAEQLAVLHQENTRLFSIISHDLRTPLNNIKGYLELLNNQVLTKDDREMLEVQLLEPTNGTSDFLTNLLSWSKSQLEGTKVKLENIELPNLIENVLPAILPLAVKKNITIKKEFLASQFVADMEMIKMVLRNLLSNAIKYSEIGGEILIKSKEIKGKTILSIRDFGMGIPAEKEISIFTSQVTSALGTMKEPGVGLGLVLCADFMKLQNGKIWFDSQVGQGSTFHLSLPIRKA</sequence>
<dbReference type="RefSeq" id="WP_138728448.1">
    <property type="nucleotide sequence ID" value="NZ_SRMP02000023.1"/>
</dbReference>
<dbReference type="SMART" id="SM00388">
    <property type="entry name" value="HisKA"/>
    <property type="match status" value="1"/>
</dbReference>
<evidence type="ECO:0000259" key="5">
    <source>
        <dbReference type="PROSITE" id="PS50109"/>
    </source>
</evidence>
<dbReference type="PROSITE" id="PS50109">
    <property type="entry name" value="HIS_KIN"/>
    <property type="match status" value="1"/>
</dbReference>
<dbReference type="PROSITE" id="PS51257">
    <property type="entry name" value="PROKAR_LIPOPROTEIN"/>
    <property type="match status" value="1"/>
</dbReference>
<evidence type="ECO:0000313" key="7">
    <source>
        <dbReference type="Proteomes" id="UP001517367"/>
    </source>
</evidence>
<dbReference type="PANTHER" id="PTHR43547:SF2">
    <property type="entry name" value="HYBRID SIGNAL TRANSDUCTION HISTIDINE KINASE C"/>
    <property type="match status" value="1"/>
</dbReference>
<protein>
    <recommendedName>
        <fullName evidence="2">histidine kinase</fullName>
        <ecNumber evidence="2">2.7.13.3</ecNumber>
    </recommendedName>
</protein>
<keyword evidence="4" id="KW-0472">Membrane</keyword>
<dbReference type="InterPro" id="IPR003661">
    <property type="entry name" value="HisK_dim/P_dom"/>
</dbReference>
<evidence type="ECO:0000256" key="4">
    <source>
        <dbReference type="SAM" id="Phobius"/>
    </source>
</evidence>
<dbReference type="Proteomes" id="UP001517367">
    <property type="component" value="Unassembled WGS sequence"/>
</dbReference>
<dbReference type="PANTHER" id="PTHR43547">
    <property type="entry name" value="TWO-COMPONENT HISTIDINE KINASE"/>
    <property type="match status" value="1"/>
</dbReference>
<dbReference type="InterPro" id="IPR036097">
    <property type="entry name" value="HisK_dim/P_sf"/>
</dbReference>
<dbReference type="Pfam" id="PF00512">
    <property type="entry name" value="HisKA"/>
    <property type="match status" value="1"/>
</dbReference>
<dbReference type="InterPro" id="IPR004358">
    <property type="entry name" value="Sig_transdc_His_kin-like_C"/>
</dbReference>
<keyword evidence="4" id="KW-0812">Transmembrane</keyword>
<dbReference type="Pfam" id="PF02518">
    <property type="entry name" value="HATPase_c"/>
    <property type="match status" value="1"/>
</dbReference>
<dbReference type="EMBL" id="SRMP02000023">
    <property type="protein sequence ID" value="MFN0292400.1"/>
    <property type="molecule type" value="Genomic_DNA"/>
</dbReference>
<keyword evidence="7" id="KW-1185">Reference proteome</keyword>
<organism evidence="6 7">
    <name type="scientific">Pedobacter helvus</name>
    <dbReference type="NCBI Taxonomy" id="2563444"/>
    <lineage>
        <taxon>Bacteria</taxon>
        <taxon>Pseudomonadati</taxon>
        <taxon>Bacteroidota</taxon>
        <taxon>Sphingobacteriia</taxon>
        <taxon>Sphingobacteriales</taxon>
        <taxon>Sphingobacteriaceae</taxon>
        <taxon>Pedobacter</taxon>
    </lineage>
</organism>
<keyword evidence="6" id="KW-0418">Kinase</keyword>
<dbReference type="InterPro" id="IPR003594">
    <property type="entry name" value="HATPase_dom"/>
</dbReference>
<accession>A0ABW9JJG4</accession>
<evidence type="ECO:0000313" key="6">
    <source>
        <dbReference type="EMBL" id="MFN0292400.1"/>
    </source>
</evidence>
<keyword evidence="6" id="KW-0808">Transferase</keyword>
<feature type="transmembrane region" description="Helical" evidence="4">
    <location>
        <begin position="77"/>
        <end position="96"/>
    </location>
</feature>
<name>A0ABW9JJG4_9SPHI</name>
<evidence type="ECO:0000256" key="3">
    <source>
        <dbReference type="ARBA" id="ARBA00022553"/>
    </source>
</evidence>
<keyword evidence="4" id="KW-1133">Transmembrane helix</keyword>
<dbReference type="GO" id="GO:0016301">
    <property type="term" value="F:kinase activity"/>
    <property type="evidence" value="ECO:0007669"/>
    <property type="project" value="UniProtKB-KW"/>
</dbReference>
<feature type="transmembrane region" description="Helical" evidence="4">
    <location>
        <begin position="125"/>
        <end position="145"/>
    </location>
</feature>
<dbReference type="CDD" id="cd00082">
    <property type="entry name" value="HisKA"/>
    <property type="match status" value="1"/>
</dbReference>
<dbReference type="EC" id="2.7.13.3" evidence="2"/>
<feature type="domain" description="Histidine kinase" evidence="5">
    <location>
        <begin position="209"/>
        <end position="423"/>
    </location>
</feature>
<dbReference type="InterPro" id="IPR036890">
    <property type="entry name" value="HATPase_C_sf"/>
</dbReference>
<comment type="caution">
    <text evidence="6">The sequence shown here is derived from an EMBL/GenBank/DDBJ whole genome shotgun (WGS) entry which is preliminary data.</text>
</comment>
<dbReference type="SMART" id="SM00387">
    <property type="entry name" value="HATPase_c"/>
    <property type="match status" value="1"/>
</dbReference>
<reference evidence="6 7" key="1">
    <citation type="submission" date="2024-12" db="EMBL/GenBank/DDBJ databases">
        <authorList>
            <person name="Hu S."/>
        </authorList>
    </citation>
    <scope>NUCLEOTIDE SEQUENCE [LARGE SCALE GENOMIC DNA]</scope>
    <source>
        <strain evidence="6 7">P-25</strain>
    </source>
</reference>
<feature type="transmembrane region" description="Helical" evidence="4">
    <location>
        <begin position="157"/>
        <end position="179"/>
    </location>
</feature>
<feature type="transmembrane region" description="Helical" evidence="4">
    <location>
        <begin position="47"/>
        <end position="65"/>
    </location>
</feature>
<dbReference type="Gene3D" id="1.10.287.130">
    <property type="match status" value="1"/>
</dbReference>
<dbReference type="Gene3D" id="3.30.565.10">
    <property type="entry name" value="Histidine kinase-like ATPase, C-terminal domain"/>
    <property type="match status" value="1"/>
</dbReference>